<gene>
    <name evidence="1" type="ORF">KUCAC02_003635</name>
</gene>
<organism evidence="1 2">
    <name type="scientific">Chaenocephalus aceratus</name>
    <name type="common">Blackfin icefish</name>
    <name type="synonym">Chaenichthys aceratus</name>
    <dbReference type="NCBI Taxonomy" id="36190"/>
    <lineage>
        <taxon>Eukaryota</taxon>
        <taxon>Metazoa</taxon>
        <taxon>Chordata</taxon>
        <taxon>Craniata</taxon>
        <taxon>Vertebrata</taxon>
        <taxon>Euteleostomi</taxon>
        <taxon>Actinopterygii</taxon>
        <taxon>Neopterygii</taxon>
        <taxon>Teleostei</taxon>
        <taxon>Neoteleostei</taxon>
        <taxon>Acanthomorphata</taxon>
        <taxon>Eupercaria</taxon>
        <taxon>Perciformes</taxon>
        <taxon>Notothenioidei</taxon>
        <taxon>Channichthyidae</taxon>
        <taxon>Chaenocephalus</taxon>
    </lineage>
</organism>
<sequence>MRIVNLLQDYLQELEDKGEENPKESQEEDLNTCSDIKPPTVKIFCQWVLARPTSLWGGREEQLQSGLYCLIMSVHLSM</sequence>
<proteinExistence type="predicted"/>
<evidence type="ECO:0000313" key="1">
    <source>
        <dbReference type="EMBL" id="KAI4814439.1"/>
    </source>
</evidence>
<keyword evidence="2" id="KW-1185">Reference proteome</keyword>
<name>A0ACB9WM66_CHAAC</name>
<reference evidence="1" key="1">
    <citation type="submission" date="2022-05" db="EMBL/GenBank/DDBJ databases">
        <title>Chromosome-level genome of Chaenocephalus aceratus.</title>
        <authorList>
            <person name="Park H."/>
        </authorList>
    </citation>
    <scope>NUCLEOTIDE SEQUENCE</scope>
    <source>
        <strain evidence="1">KU_202001</strain>
    </source>
</reference>
<accession>A0ACB9WM66</accession>
<dbReference type="Proteomes" id="UP001057452">
    <property type="component" value="Chromosome 14"/>
</dbReference>
<protein>
    <submittedName>
        <fullName evidence="1">Uncharacterized protein</fullName>
    </submittedName>
</protein>
<evidence type="ECO:0000313" key="2">
    <source>
        <dbReference type="Proteomes" id="UP001057452"/>
    </source>
</evidence>
<comment type="caution">
    <text evidence="1">The sequence shown here is derived from an EMBL/GenBank/DDBJ whole genome shotgun (WGS) entry which is preliminary data.</text>
</comment>
<dbReference type="EMBL" id="CM043798">
    <property type="protein sequence ID" value="KAI4814439.1"/>
    <property type="molecule type" value="Genomic_DNA"/>
</dbReference>